<dbReference type="InterPro" id="IPR022260">
    <property type="entry name" value="Integr_conj_element_PilL"/>
</dbReference>
<sequence length="181" mass="20102">MKITVLIGLIAVILTGCTAPVKQPLPQPSQNSFSSVTLTRNIRSVSADIYQQMPEVVRYGRYLLVRADPTEALRDPLSQLMDIQLPASQNPTVADAMRYALRQSGYALCVPDKRNEILYRQPLPSVHAQLGPTRLRTALQVMAGPAWQLEVDEVQRVVCHHLRHGYQLPVPAKQSQQGGGR</sequence>
<evidence type="ECO:0000313" key="1">
    <source>
        <dbReference type="EMBL" id="CDH06727.1"/>
    </source>
</evidence>
<dbReference type="RefSeq" id="WP_038258113.1">
    <property type="nucleotide sequence ID" value="NZ_CAWLUU010000211.1"/>
</dbReference>
<dbReference type="Proteomes" id="UP000028483">
    <property type="component" value="Unassembled WGS sequence"/>
</dbReference>
<dbReference type="NCBIfam" id="TIGR03748">
    <property type="entry name" value="conj_PilL"/>
    <property type="match status" value="1"/>
</dbReference>
<name>A0A077NX71_XENBV</name>
<protein>
    <submittedName>
        <fullName evidence="1">PilL protein</fullName>
    </submittedName>
</protein>
<gene>
    <name evidence="1" type="ORF">XBO1_2410003</name>
</gene>
<dbReference type="EMBL" id="CBSX010000159">
    <property type="protein sequence ID" value="CDH06727.1"/>
    <property type="molecule type" value="Genomic_DNA"/>
</dbReference>
<organism evidence="1 2">
    <name type="scientific">Xenorhabdus bovienii str. oregonense</name>
    <dbReference type="NCBI Taxonomy" id="1398202"/>
    <lineage>
        <taxon>Bacteria</taxon>
        <taxon>Pseudomonadati</taxon>
        <taxon>Pseudomonadota</taxon>
        <taxon>Gammaproteobacteria</taxon>
        <taxon>Enterobacterales</taxon>
        <taxon>Morganellaceae</taxon>
        <taxon>Xenorhabdus</taxon>
    </lineage>
</organism>
<proteinExistence type="predicted"/>
<dbReference type="PROSITE" id="PS51257">
    <property type="entry name" value="PROKAR_LIPOPROTEIN"/>
    <property type="match status" value="1"/>
</dbReference>
<reference evidence="1" key="1">
    <citation type="submission" date="2013-07" db="EMBL/GenBank/DDBJ databases">
        <title>Sub-species coevolution in mutualistic symbiosis.</title>
        <authorList>
            <person name="Murfin K."/>
            <person name="Klassen J."/>
            <person name="Lee M."/>
            <person name="Forst S."/>
            <person name="Stock P."/>
            <person name="Goodrich-Blair H."/>
        </authorList>
    </citation>
    <scope>NUCLEOTIDE SEQUENCE [LARGE SCALE GENOMIC DNA]</scope>
    <source>
        <strain evidence="1">Oregonense</strain>
    </source>
</reference>
<accession>A0A077NX71</accession>
<evidence type="ECO:0000313" key="2">
    <source>
        <dbReference type="Proteomes" id="UP000028483"/>
    </source>
</evidence>
<dbReference type="AlphaFoldDB" id="A0A077NX71"/>
<dbReference type="HOGENOM" id="CLU_068440_1_0_6"/>
<comment type="caution">
    <text evidence="1">The sequence shown here is derived from an EMBL/GenBank/DDBJ whole genome shotgun (WGS) entry which is preliminary data.</text>
</comment>